<dbReference type="InParanoid" id="F1Z4C5"/>
<gene>
    <name evidence="2" type="ORF">Y88_2825</name>
</gene>
<feature type="transmembrane region" description="Helical" evidence="1">
    <location>
        <begin position="73"/>
        <end position="93"/>
    </location>
</feature>
<dbReference type="eggNOG" id="COG0762">
    <property type="taxonomic scope" value="Bacteria"/>
</dbReference>
<keyword evidence="1" id="KW-1133">Transmembrane helix</keyword>
<dbReference type="HOGENOM" id="CLU_136788_0_0_5"/>
<name>F1Z4C5_9SPHN</name>
<dbReference type="GO" id="GO:0016020">
    <property type="term" value="C:membrane"/>
    <property type="evidence" value="ECO:0007669"/>
    <property type="project" value="InterPro"/>
</dbReference>
<protein>
    <recommendedName>
        <fullName evidence="4">YGGT family protein</fullName>
    </recommendedName>
</protein>
<dbReference type="AlphaFoldDB" id="F1Z4C5"/>
<keyword evidence="1" id="KW-0472">Membrane</keyword>
<organism evidence="2 3">
    <name type="scientific">Novosphingobium nitrogenifigens DSM 19370</name>
    <dbReference type="NCBI Taxonomy" id="983920"/>
    <lineage>
        <taxon>Bacteria</taxon>
        <taxon>Pseudomonadati</taxon>
        <taxon>Pseudomonadota</taxon>
        <taxon>Alphaproteobacteria</taxon>
        <taxon>Sphingomonadales</taxon>
        <taxon>Sphingomonadaceae</taxon>
        <taxon>Novosphingobium</taxon>
    </lineage>
</organism>
<dbReference type="RefSeq" id="WP_008068387.1">
    <property type="nucleotide sequence ID" value="NZ_AQWK01000009.1"/>
</dbReference>
<sequence length="97" mass="10660">MLLYTVIQMIDYLISVVSTIVIVQFVMGLLIAFNVINTRNDAVVAIWRALNALLEPLLGPIRRAMPQTGSVDFSPLVLIVGLQLLSILLRGFAAMGY</sequence>
<evidence type="ECO:0000313" key="3">
    <source>
        <dbReference type="Proteomes" id="UP000004728"/>
    </source>
</evidence>
<evidence type="ECO:0008006" key="4">
    <source>
        <dbReference type="Google" id="ProtNLM"/>
    </source>
</evidence>
<dbReference type="EMBL" id="AEWJ01000018">
    <property type="protein sequence ID" value="EGD60535.1"/>
    <property type="molecule type" value="Genomic_DNA"/>
</dbReference>
<evidence type="ECO:0000313" key="2">
    <source>
        <dbReference type="EMBL" id="EGD60535.1"/>
    </source>
</evidence>
<accession>F1Z4C5</accession>
<comment type="caution">
    <text evidence="2">The sequence shown here is derived from an EMBL/GenBank/DDBJ whole genome shotgun (WGS) entry which is preliminary data.</text>
</comment>
<dbReference type="Pfam" id="PF02325">
    <property type="entry name" value="CCB3_YggT"/>
    <property type="match status" value="1"/>
</dbReference>
<proteinExistence type="predicted"/>
<feature type="transmembrane region" description="Helical" evidence="1">
    <location>
        <begin position="12"/>
        <end position="36"/>
    </location>
</feature>
<dbReference type="Proteomes" id="UP000004728">
    <property type="component" value="Unassembled WGS sequence"/>
</dbReference>
<dbReference type="STRING" id="983920.Y88_2825"/>
<dbReference type="OrthoDB" id="9814445at2"/>
<reference evidence="2 3" key="1">
    <citation type="journal article" date="2012" name="J. Bacteriol.">
        <title>Draft Genome Sequence of Novosphingobium nitrogenifigens Y88T.</title>
        <authorList>
            <person name="Strabala T.J."/>
            <person name="Macdonald L."/>
            <person name="Liu V."/>
            <person name="Smit A.M."/>
        </authorList>
    </citation>
    <scope>NUCLEOTIDE SEQUENCE [LARGE SCALE GENOMIC DNA]</scope>
    <source>
        <strain evidence="2 3">DSM 19370</strain>
    </source>
</reference>
<dbReference type="InterPro" id="IPR003425">
    <property type="entry name" value="CCB3/YggT"/>
</dbReference>
<evidence type="ECO:0000256" key="1">
    <source>
        <dbReference type="SAM" id="Phobius"/>
    </source>
</evidence>
<keyword evidence="3" id="KW-1185">Reference proteome</keyword>
<keyword evidence="1" id="KW-0812">Transmembrane</keyword>